<proteinExistence type="predicted"/>
<evidence type="ECO:0000313" key="8">
    <source>
        <dbReference type="EMBL" id="GAA3695369.1"/>
    </source>
</evidence>
<name>A0ABP7CW39_9ACTN</name>
<feature type="domain" description="Core-binding (CB)" evidence="7">
    <location>
        <begin position="84"/>
        <end position="190"/>
    </location>
</feature>
<dbReference type="InterPro" id="IPR004107">
    <property type="entry name" value="Integrase_SAM-like_N"/>
</dbReference>
<evidence type="ECO:0000259" key="7">
    <source>
        <dbReference type="PROSITE" id="PS51900"/>
    </source>
</evidence>
<dbReference type="Gene3D" id="1.10.150.130">
    <property type="match status" value="1"/>
</dbReference>
<dbReference type="Gene3D" id="1.10.443.10">
    <property type="entry name" value="Intergrase catalytic core"/>
    <property type="match status" value="1"/>
</dbReference>
<feature type="region of interest" description="Disordered" evidence="5">
    <location>
        <begin position="1"/>
        <end position="27"/>
    </location>
</feature>
<sequence>MPVKTAQATPEEPNRPRKSRRSRANNEGSIFPYKNGWAGYVWVTTPEGNRTRKWAYGKTREETHEKWLKLHEQARKGPVATKHETLAVFLTRWLADVVQPNREPTTYAGYEALVRLYLIPGLGRKRLDKLTVRDVQDWLNRLPKLCTCCDQKKKRKQPCCSIGMCCEDFPSRGTIESIRRVFRSALTHAIREELISKNVVSLTTLPKMAARKRKHTVWSVDDARAFFENLRAVNEPLYAAFVLMLVLGLRRGEVLGLTWDSIDLDNQELWISHQLNRVHGKLLHRDTTKTIDSDASLPLPALCVTALRHRQRVQKDACKTAGDKWRSSNLVFTTKWGTPIEPRNFNRSFELHRKNAGLTRIRVHDTRHTCASMLAALGVHPRVAMRILRHSQISVTMNVYTQIASPETRKALDQLNETLNTGPSSPP</sequence>
<accession>A0ABP7CW39</accession>
<dbReference type="Pfam" id="PF14659">
    <property type="entry name" value="Phage_int_SAM_3"/>
    <property type="match status" value="1"/>
</dbReference>
<protein>
    <submittedName>
        <fullName evidence="8">Site-specific integrase</fullName>
    </submittedName>
</protein>
<dbReference type="PROSITE" id="PS51900">
    <property type="entry name" value="CB"/>
    <property type="match status" value="1"/>
</dbReference>
<comment type="caution">
    <text evidence="8">The sequence shown here is derived from an EMBL/GenBank/DDBJ whole genome shotgun (WGS) entry which is preliminary data.</text>
</comment>
<evidence type="ECO:0000256" key="5">
    <source>
        <dbReference type="SAM" id="MobiDB-lite"/>
    </source>
</evidence>
<evidence type="ECO:0000256" key="4">
    <source>
        <dbReference type="PROSITE-ProRule" id="PRU01248"/>
    </source>
</evidence>
<keyword evidence="3" id="KW-0233">DNA recombination</keyword>
<evidence type="ECO:0000256" key="3">
    <source>
        <dbReference type="ARBA" id="ARBA00023172"/>
    </source>
</evidence>
<dbReference type="EMBL" id="BAAAZP010000145">
    <property type="protein sequence ID" value="GAA3695369.1"/>
    <property type="molecule type" value="Genomic_DNA"/>
</dbReference>
<dbReference type="InterPro" id="IPR002104">
    <property type="entry name" value="Integrase_catalytic"/>
</dbReference>
<dbReference type="SUPFAM" id="SSF56349">
    <property type="entry name" value="DNA breaking-rejoining enzymes"/>
    <property type="match status" value="1"/>
</dbReference>
<dbReference type="InterPro" id="IPR011010">
    <property type="entry name" value="DNA_brk_join_enz"/>
</dbReference>
<dbReference type="PROSITE" id="PS51898">
    <property type="entry name" value="TYR_RECOMBINASE"/>
    <property type="match status" value="1"/>
</dbReference>
<evidence type="ECO:0000259" key="6">
    <source>
        <dbReference type="PROSITE" id="PS51898"/>
    </source>
</evidence>
<dbReference type="PANTHER" id="PTHR30349:SF91">
    <property type="entry name" value="INTA PROTEIN"/>
    <property type="match status" value="1"/>
</dbReference>
<dbReference type="RefSeq" id="WP_344888096.1">
    <property type="nucleotide sequence ID" value="NZ_BAAAZP010000145.1"/>
</dbReference>
<reference evidence="9" key="1">
    <citation type="journal article" date="2019" name="Int. J. Syst. Evol. Microbiol.">
        <title>The Global Catalogue of Microorganisms (GCM) 10K type strain sequencing project: providing services to taxonomists for standard genome sequencing and annotation.</title>
        <authorList>
            <consortium name="The Broad Institute Genomics Platform"/>
            <consortium name="The Broad Institute Genome Sequencing Center for Infectious Disease"/>
            <person name="Wu L."/>
            <person name="Ma J."/>
        </authorList>
    </citation>
    <scope>NUCLEOTIDE SEQUENCE [LARGE SCALE GENOMIC DNA]</scope>
    <source>
        <strain evidence="9">JCM 16904</strain>
    </source>
</reference>
<dbReference type="InterPro" id="IPR044068">
    <property type="entry name" value="CB"/>
</dbReference>
<dbReference type="InterPro" id="IPR050090">
    <property type="entry name" value="Tyrosine_recombinase_XerCD"/>
</dbReference>
<gene>
    <name evidence="8" type="ORF">GCM10022224_071290</name>
</gene>
<organism evidence="8 9">
    <name type="scientific">Nonomuraea antimicrobica</name>
    <dbReference type="NCBI Taxonomy" id="561173"/>
    <lineage>
        <taxon>Bacteria</taxon>
        <taxon>Bacillati</taxon>
        <taxon>Actinomycetota</taxon>
        <taxon>Actinomycetes</taxon>
        <taxon>Streptosporangiales</taxon>
        <taxon>Streptosporangiaceae</taxon>
        <taxon>Nonomuraea</taxon>
    </lineage>
</organism>
<feature type="domain" description="Tyr recombinase" evidence="6">
    <location>
        <begin position="213"/>
        <end position="413"/>
    </location>
</feature>
<keyword evidence="9" id="KW-1185">Reference proteome</keyword>
<keyword evidence="2 4" id="KW-0238">DNA-binding</keyword>
<evidence type="ECO:0000313" key="9">
    <source>
        <dbReference type="Proteomes" id="UP001500902"/>
    </source>
</evidence>
<evidence type="ECO:0000256" key="2">
    <source>
        <dbReference type="ARBA" id="ARBA00023125"/>
    </source>
</evidence>
<dbReference type="Pfam" id="PF00589">
    <property type="entry name" value="Phage_integrase"/>
    <property type="match status" value="1"/>
</dbReference>
<dbReference type="PANTHER" id="PTHR30349">
    <property type="entry name" value="PHAGE INTEGRASE-RELATED"/>
    <property type="match status" value="1"/>
</dbReference>
<evidence type="ECO:0000256" key="1">
    <source>
        <dbReference type="ARBA" id="ARBA00022908"/>
    </source>
</evidence>
<keyword evidence="1" id="KW-0229">DNA integration</keyword>
<dbReference type="InterPro" id="IPR010998">
    <property type="entry name" value="Integrase_recombinase_N"/>
</dbReference>
<dbReference type="CDD" id="cd01189">
    <property type="entry name" value="INT_ICEBs1_C_like"/>
    <property type="match status" value="1"/>
</dbReference>
<dbReference type="Proteomes" id="UP001500902">
    <property type="component" value="Unassembled WGS sequence"/>
</dbReference>
<dbReference type="InterPro" id="IPR013762">
    <property type="entry name" value="Integrase-like_cat_sf"/>
</dbReference>